<reference evidence="2" key="2">
    <citation type="submission" date="2017-10" db="EMBL/GenBank/DDBJ databases">
        <title>Ladona fulva Genome sequencing and assembly.</title>
        <authorList>
            <person name="Murali S."/>
            <person name="Richards S."/>
            <person name="Bandaranaike D."/>
            <person name="Bellair M."/>
            <person name="Blankenburg K."/>
            <person name="Chao H."/>
            <person name="Dinh H."/>
            <person name="Doddapaneni H."/>
            <person name="Dugan-Rocha S."/>
            <person name="Elkadiri S."/>
            <person name="Gnanaolivu R."/>
            <person name="Hernandez B."/>
            <person name="Skinner E."/>
            <person name="Javaid M."/>
            <person name="Lee S."/>
            <person name="Li M."/>
            <person name="Ming W."/>
            <person name="Munidasa M."/>
            <person name="Muniz J."/>
            <person name="Nguyen L."/>
            <person name="Hughes D."/>
            <person name="Osuji N."/>
            <person name="Pu L.-L."/>
            <person name="Puazo M."/>
            <person name="Qu C."/>
            <person name="Quiroz J."/>
            <person name="Raj R."/>
            <person name="Weissenberger G."/>
            <person name="Xin Y."/>
            <person name="Zou X."/>
            <person name="Han Y."/>
            <person name="Worley K."/>
            <person name="Muzny D."/>
            <person name="Gibbs R."/>
        </authorList>
    </citation>
    <scope>NUCLEOTIDE SEQUENCE</scope>
    <source>
        <strain evidence="2">Sampled in the wild</strain>
    </source>
</reference>
<feature type="region of interest" description="Disordered" evidence="1">
    <location>
        <begin position="12"/>
        <end position="37"/>
    </location>
</feature>
<dbReference type="Proteomes" id="UP000792457">
    <property type="component" value="Unassembled WGS sequence"/>
</dbReference>
<name>A0A8K0NUL5_LADFU</name>
<comment type="caution">
    <text evidence="2">The sequence shown here is derived from an EMBL/GenBank/DDBJ whole genome shotgun (WGS) entry which is preliminary data.</text>
</comment>
<evidence type="ECO:0000256" key="1">
    <source>
        <dbReference type="SAM" id="MobiDB-lite"/>
    </source>
</evidence>
<keyword evidence="3" id="KW-1185">Reference proteome</keyword>
<gene>
    <name evidence="2" type="ORF">J437_LFUL004549</name>
</gene>
<organism evidence="2 3">
    <name type="scientific">Ladona fulva</name>
    <name type="common">Scarce chaser dragonfly</name>
    <name type="synonym">Libellula fulva</name>
    <dbReference type="NCBI Taxonomy" id="123851"/>
    <lineage>
        <taxon>Eukaryota</taxon>
        <taxon>Metazoa</taxon>
        <taxon>Ecdysozoa</taxon>
        <taxon>Arthropoda</taxon>
        <taxon>Hexapoda</taxon>
        <taxon>Insecta</taxon>
        <taxon>Pterygota</taxon>
        <taxon>Palaeoptera</taxon>
        <taxon>Odonata</taxon>
        <taxon>Epiprocta</taxon>
        <taxon>Anisoptera</taxon>
        <taxon>Libelluloidea</taxon>
        <taxon>Libellulidae</taxon>
        <taxon>Ladona</taxon>
    </lineage>
</organism>
<evidence type="ECO:0000313" key="2">
    <source>
        <dbReference type="EMBL" id="KAG8222513.1"/>
    </source>
</evidence>
<feature type="compositionally biased region" description="Polar residues" evidence="1">
    <location>
        <begin position="12"/>
        <end position="23"/>
    </location>
</feature>
<feature type="compositionally biased region" description="Basic and acidic residues" evidence="1">
    <location>
        <begin position="28"/>
        <end position="37"/>
    </location>
</feature>
<dbReference type="EMBL" id="KZ308136">
    <property type="protein sequence ID" value="KAG8222513.1"/>
    <property type="molecule type" value="Genomic_DNA"/>
</dbReference>
<feature type="region of interest" description="Disordered" evidence="1">
    <location>
        <begin position="163"/>
        <end position="196"/>
    </location>
</feature>
<feature type="region of interest" description="Disordered" evidence="1">
    <location>
        <begin position="129"/>
        <end position="150"/>
    </location>
</feature>
<dbReference type="AlphaFoldDB" id="A0A8K0NUL5"/>
<accession>A0A8K0NUL5</accession>
<evidence type="ECO:0000313" key="3">
    <source>
        <dbReference type="Proteomes" id="UP000792457"/>
    </source>
</evidence>
<sequence>MLLAFTKSAMNAEQHALQQPSNDTTEEDSVRQRTESATDLRVGSAMALSNVAKYWVLTNLFPGPVPQVPVYGTPRGVDFLLPPQATKAGDVRDQQQLHHHQEASLPHHHRHHHLAQGATMALVQSPQQQIPTTEGGANLPGAGPPTPHLEVPVVVDTKVDGRMDKSTCTNERPPGPGGGGLLPPFNSVSTPEHMPC</sequence>
<proteinExistence type="predicted"/>
<reference evidence="2" key="1">
    <citation type="submission" date="2013-04" db="EMBL/GenBank/DDBJ databases">
        <authorList>
            <person name="Qu J."/>
            <person name="Murali S.C."/>
            <person name="Bandaranaike D."/>
            <person name="Bellair M."/>
            <person name="Blankenburg K."/>
            <person name="Chao H."/>
            <person name="Dinh H."/>
            <person name="Doddapaneni H."/>
            <person name="Downs B."/>
            <person name="Dugan-Rocha S."/>
            <person name="Elkadiri S."/>
            <person name="Gnanaolivu R.D."/>
            <person name="Hernandez B."/>
            <person name="Javaid M."/>
            <person name="Jayaseelan J.C."/>
            <person name="Lee S."/>
            <person name="Li M."/>
            <person name="Ming W."/>
            <person name="Munidasa M."/>
            <person name="Muniz J."/>
            <person name="Nguyen L."/>
            <person name="Ongeri F."/>
            <person name="Osuji N."/>
            <person name="Pu L.-L."/>
            <person name="Puazo M."/>
            <person name="Qu C."/>
            <person name="Quiroz J."/>
            <person name="Raj R."/>
            <person name="Weissenberger G."/>
            <person name="Xin Y."/>
            <person name="Zou X."/>
            <person name="Han Y."/>
            <person name="Richards S."/>
            <person name="Worley K."/>
            <person name="Muzny D."/>
            <person name="Gibbs R."/>
        </authorList>
    </citation>
    <scope>NUCLEOTIDE SEQUENCE</scope>
    <source>
        <strain evidence="2">Sampled in the wild</strain>
    </source>
</reference>
<protein>
    <submittedName>
        <fullName evidence="2">Uncharacterized protein</fullName>
    </submittedName>
</protein>
<dbReference type="OrthoDB" id="654211at2759"/>